<dbReference type="Gene3D" id="3.40.228.10">
    <property type="entry name" value="Dimethylsulfoxide Reductase, domain 2"/>
    <property type="match status" value="2"/>
</dbReference>
<keyword evidence="5" id="KW-0479">Metal-binding</keyword>
<proteinExistence type="inferred from homology"/>
<comment type="cofactor">
    <cofactor evidence="1">
        <name>[4Fe-4S] cluster</name>
        <dbReference type="ChEBI" id="CHEBI:49883"/>
    </cofactor>
</comment>
<evidence type="ECO:0000256" key="1">
    <source>
        <dbReference type="ARBA" id="ARBA00001966"/>
    </source>
</evidence>
<evidence type="ECO:0008006" key="11">
    <source>
        <dbReference type="Google" id="ProtNLM"/>
    </source>
</evidence>
<dbReference type="EMBL" id="MELK01000054">
    <property type="protein sequence ID" value="OFW55391.1"/>
    <property type="molecule type" value="Genomic_DNA"/>
</dbReference>
<dbReference type="GO" id="GO:0016491">
    <property type="term" value="F:oxidoreductase activity"/>
    <property type="evidence" value="ECO:0007669"/>
    <property type="project" value="UniProtKB-KW"/>
</dbReference>
<dbReference type="Pfam" id="PF00384">
    <property type="entry name" value="Molybdopterin"/>
    <property type="match status" value="1"/>
</dbReference>
<feature type="domain" description="Molybdopterin oxidoreductase" evidence="7">
    <location>
        <begin position="2"/>
        <end position="478"/>
    </location>
</feature>
<dbReference type="AlphaFoldDB" id="A0A1F2WEW0"/>
<dbReference type="GO" id="GO:0009061">
    <property type="term" value="P:anaerobic respiration"/>
    <property type="evidence" value="ECO:0007669"/>
    <property type="project" value="TreeGrafter"/>
</dbReference>
<protein>
    <recommendedName>
        <fullName evidence="11">Formate dehydrogenase-N subunit alpha</fullName>
    </recommendedName>
</protein>
<dbReference type="GO" id="GO:0043546">
    <property type="term" value="F:molybdopterin cofactor binding"/>
    <property type="evidence" value="ECO:0007669"/>
    <property type="project" value="InterPro"/>
</dbReference>
<dbReference type="Gene3D" id="3.40.50.740">
    <property type="match status" value="1"/>
</dbReference>
<dbReference type="InterPro" id="IPR006656">
    <property type="entry name" value="Mopterin_OxRdtase"/>
</dbReference>
<dbReference type="InterPro" id="IPR006657">
    <property type="entry name" value="MoPterin_dinucl-bd_dom"/>
</dbReference>
<dbReference type="Pfam" id="PF01568">
    <property type="entry name" value="Molydop_binding"/>
    <property type="match status" value="1"/>
</dbReference>
<evidence type="ECO:0000256" key="3">
    <source>
        <dbReference type="ARBA" id="ARBA00010312"/>
    </source>
</evidence>
<dbReference type="InterPro" id="IPR009010">
    <property type="entry name" value="Asp_de-COase-like_dom_sf"/>
</dbReference>
<feature type="domain" description="Molybdopterin dinucleotide-binding" evidence="8">
    <location>
        <begin position="785"/>
        <end position="920"/>
    </location>
</feature>
<dbReference type="GO" id="GO:0051539">
    <property type="term" value="F:4 iron, 4 sulfur cluster binding"/>
    <property type="evidence" value="ECO:0007669"/>
    <property type="project" value="UniProtKB-KW"/>
</dbReference>
<evidence type="ECO:0000256" key="6">
    <source>
        <dbReference type="ARBA" id="ARBA00023002"/>
    </source>
</evidence>
<dbReference type="CDD" id="cd02792">
    <property type="entry name" value="MopB_CT_Formate-Dh-Na-like"/>
    <property type="match status" value="1"/>
</dbReference>
<keyword evidence="4" id="KW-0411">Iron-sulfur</keyword>
<dbReference type="SUPFAM" id="SSF53706">
    <property type="entry name" value="Formate dehydrogenase/DMSO reductase, domains 1-3"/>
    <property type="match status" value="2"/>
</dbReference>
<accession>A0A1F2WEW0</accession>
<keyword evidence="4" id="KW-0408">Iron</keyword>
<dbReference type="Gene3D" id="2.40.40.20">
    <property type="match status" value="1"/>
</dbReference>
<dbReference type="PANTHER" id="PTHR43598:SF1">
    <property type="entry name" value="FORMATE DEHYDROGENASE-O MAJOR SUBUNIT"/>
    <property type="match status" value="1"/>
</dbReference>
<dbReference type="GO" id="GO:0030313">
    <property type="term" value="C:cell envelope"/>
    <property type="evidence" value="ECO:0007669"/>
    <property type="project" value="UniProtKB-SubCell"/>
</dbReference>
<organism evidence="9 10">
    <name type="scientific">Candidatus Solincola sediminis</name>
    <dbReference type="NCBI Taxonomy" id="1797199"/>
    <lineage>
        <taxon>Bacteria</taxon>
        <taxon>Bacillati</taxon>
        <taxon>Actinomycetota</taxon>
        <taxon>Candidatus Geothermincolia</taxon>
        <taxon>Candidatus Geothermincolales</taxon>
        <taxon>Candidatus Geothermincolaceae</taxon>
        <taxon>Candidatus Solincola</taxon>
    </lineage>
</organism>
<comment type="caution">
    <text evidence="9">The sequence shown here is derived from an EMBL/GenBank/DDBJ whole genome shotgun (WGS) entry which is preliminary data.</text>
</comment>
<evidence type="ECO:0000313" key="9">
    <source>
        <dbReference type="EMBL" id="OFW55391.1"/>
    </source>
</evidence>
<dbReference type="Proteomes" id="UP000177876">
    <property type="component" value="Unassembled WGS sequence"/>
</dbReference>
<dbReference type="STRING" id="1797197.A2Y75_09730"/>
<dbReference type="SUPFAM" id="SSF50692">
    <property type="entry name" value="ADC-like"/>
    <property type="match status" value="1"/>
</dbReference>
<evidence type="ECO:0000259" key="8">
    <source>
        <dbReference type="Pfam" id="PF01568"/>
    </source>
</evidence>
<evidence type="ECO:0000313" key="10">
    <source>
        <dbReference type="Proteomes" id="UP000177876"/>
    </source>
</evidence>
<comment type="subcellular location">
    <subcellularLocation>
        <location evidence="2">Cell envelope</location>
    </subcellularLocation>
</comment>
<evidence type="ECO:0000256" key="4">
    <source>
        <dbReference type="ARBA" id="ARBA00022485"/>
    </source>
</evidence>
<evidence type="ECO:0000259" key="7">
    <source>
        <dbReference type="Pfam" id="PF00384"/>
    </source>
</evidence>
<evidence type="ECO:0000256" key="5">
    <source>
        <dbReference type="ARBA" id="ARBA00022723"/>
    </source>
</evidence>
<keyword evidence="6" id="KW-0560">Oxidoreductase</keyword>
<dbReference type="GO" id="GO:0030151">
    <property type="term" value="F:molybdenum ion binding"/>
    <property type="evidence" value="ECO:0007669"/>
    <property type="project" value="TreeGrafter"/>
</dbReference>
<evidence type="ECO:0000256" key="2">
    <source>
        <dbReference type="ARBA" id="ARBA00004196"/>
    </source>
</evidence>
<comment type="similarity">
    <text evidence="3">Belongs to the prokaryotic molybdopterin-containing oxidoreductase family.</text>
</comment>
<dbReference type="GO" id="GO:0009055">
    <property type="term" value="F:electron transfer activity"/>
    <property type="evidence" value="ECO:0007669"/>
    <property type="project" value="TreeGrafter"/>
</dbReference>
<sequence length="928" mass="102972">MTNHWIDLRNSDVHMICGSNPAENFPCSWKWVEDSRDKRGAKIIVVDPRFTRSASKADYFSFIRPGTDIAFFGALIKYAIDKNYINWEYVQNYTNAPILVNPDFKGPGELAGLFSGYNKDTGKYDTKTWTYQADAAGEPQRIQLIPIAEDPLYKGRGTPNGPQDAGGNYIPNDDAAIAASVFAKLKEHYSRYTYEGADSIVAKVCGMDPAKFKEIAEAYVGVTHKRDKIGNLQYAMGLTQFTMGVEKIRAFAILQGLLGNTGLPGGGINALRGESNVQGSTDFALLSNYINGYINVPNSTAHPNLGAYMADPGVVAKAGYWANTNKFVKSYLTAYWGPYVKKEGLDKAFDLHPKVKKGYNYTHIGLFEDMYKGIIKGLISWGQNPPVGGPNGNLESSAMDQLDWYVAVDLWDTEAMNFWQRPGIKPKDIKTEVWALPAASSLEKSGSVTHSGRTAQYRWKAVEPPGDAKSDGWMLHQLMVALKAMYKSDGGPNKEAITELFWDYDEEPNGDPNMDQVQLEISGFTWPSGAFSWEEAFKKPIFGFGNLKDDGSTACGIWIYSGQLASDDDIKGIAKYLGISDIPDKIPRDKEATEWNGIPFNKAEWHYQKTPVYWLDKSSNTIYTENPPDKATAINLGVYPNWAWAWPVNRRVIYNRCSCDYSGKPFAPDRALFTFKPDGSLGMKNDVNDFYLPADLTGKQSLLNYSGAYPYIMNREQGVQVARLFSNTLAEGPFPEHYEPRESPVHNALSKQQYNPAIVANWPSAKEDPAKYGFADIGDSRFPYIATTYRVSEHWQAGQMTRNLSWLGEAMPEMFVEISKELAGELKIKKGDLVEVESVRGKVQGIAVVTVRLKPITVTDGNGGGTKAVHVVGMPWHFGYIGLFPGGPERGKLAGQSFAANQLTPHVGDANTTIPEYKAFLVNLKKVK</sequence>
<name>A0A1F2WEW0_9ACTN</name>
<keyword evidence="4" id="KW-0004">4Fe-4S</keyword>
<reference evidence="9 10" key="1">
    <citation type="journal article" date="2016" name="Nat. Commun.">
        <title>Thousands of microbial genomes shed light on interconnected biogeochemical processes in an aquifer system.</title>
        <authorList>
            <person name="Anantharaman K."/>
            <person name="Brown C.T."/>
            <person name="Hug L.A."/>
            <person name="Sharon I."/>
            <person name="Castelle C.J."/>
            <person name="Probst A.J."/>
            <person name="Thomas B.C."/>
            <person name="Singh A."/>
            <person name="Wilkins M.J."/>
            <person name="Karaoz U."/>
            <person name="Brodie E.L."/>
            <person name="Williams K.H."/>
            <person name="Hubbard S.S."/>
            <person name="Banfield J.F."/>
        </authorList>
    </citation>
    <scope>NUCLEOTIDE SEQUENCE [LARGE SCALE GENOMIC DNA]</scope>
</reference>
<dbReference type="PANTHER" id="PTHR43598">
    <property type="entry name" value="TUNGSTEN-CONTAINING FORMYLMETHANOFURAN DEHYDROGENASE 2 SUBUNIT B"/>
    <property type="match status" value="1"/>
</dbReference>
<gene>
    <name evidence="9" type="ORF">A2Y75_09730</name>
</gene>